<dbReference type="Pfam" id="PF13173">
    <property type="entry name" value="AAA_14"/>
    <property type="match status" value="1"/>
</dbReference>
<dbReference type="Proteomes" id="UP000179136">
    <property type="component" value="Unassembled WGS sequence"/>
</dbReference>
<evidence type="ECO:0000313" key="3">
    <source>
        <dbReference type="Proteomes" id="UP000179136"/>
    </source>
</evidence>
<dbReference type="SMART" id="SM00382">
    <property type="entry name" value="AAA"/>
    <property type="match status" value="1"/>
</dbReference>
<dbReference type="STRING" id="1798561.A3B87_03720"/>
<evidence type="ECO:0000313" key="2">
    <source>
        <dbReference type="EMBL" id="OGG87086.1"/>
    </source>
</evidence>
<dbReference type="InterPro" id="IPR025420">
    <property type="entry name" value="DUF4143"/>
</dbReference>
<protein>
    <recommendedName>
        <fullName evidence="1">AAA+ ATPase domain-containing protein</fullName>
    </recommendedName>
</protein>
<comment type="caution">
    <text evidence="2">The sequence shown here is derived from an EMBL/GenBank/DDBJ whole genome shotgun (WGS) entry which is preliminary data.</text>
</comment>
<dbReference type="Pfam" id="PF13635">
    <property type="entry name" value="DUF4143"/>
    <property type="match status" value="1"/>
</dbReference>
<dbReference type="InterPro" id="IPR003593">
    <property type="entry name" value="AAA+_ATPase"/>
</dbReference>
<dbReference type="PANTHER" id="PTHR43566">
    <property type="entry name" value="CONSERVED PROTEIN"/>
    <property type="match status" value="1"/>
</dbReference>
<gene>
    <name evidence="2" type="ORF">A3B87_03720</name>
</gene>
<evidence type="ECO:0000259" key="1">
    <source>
        <dbReference type="SMART" id="SM00382"/>
    </source>
</evidence>
<dbReference type="InterPro" id="IPR041682">
    <property type="entry name" value="AAA_14"/>
</dbReference>
<dbReference type="EMBL" id="MFMW01000022">
    <property type="protein sequence ID" value="OGG87086.1"/>
    <property type="molecule type" value="Genomic_DNA"/>
</dbReference>
<feature type="domain" description="AAA+ ATPase" evidence="1">
    <location>
        <begin position="17"/>
        <end position="151"/>
    </location>
</feature>
<proteinExistence type="predicted"/>
<reference evidence="2 3" key="1">
    <citation type="journal article" date="2016" name="Nat. Commun.">
        <title>Thousands of microbial genomes shed light on interconnected biogeochemical processes in an aquifer system.</title>
        <authorList>
            <person name="Anantharaman K."/>
            <person name="Brown C.T."/>
            <person name="Hug L.A."/>
            <person name="Sharon I."/>
            <person name="Castelle C.J."/>
            <person name="Probst A.J."/>
            <person name="Thomas B.C."/>
            <person name="Singh A."/>
            <person name="Wilkins M.J."/>
            <person name="Karaoz U."/>
            <person name="Brodie E.L."/>
            <person name="Williams K.H."/>
            <person name="Hubbard S.S."/>
            <person name="Banfield J.F."/>
        </authorList>
    </citation>
    <scope>NUCLEOTIDE SEQUENCE [LARGE SCALE GENOMIC DNA]</scope>
</reference>
<organism evidence="2 3">
    <name type="scientific">Candidatus Kuenenbacteria bacterium RIFCSPHIGHO2_02_FULL_39_13</name>
    <dbReference type="NCBI Taxonomy" id="1798561"/>
    <lineage>
        <taxon>Bacteria</taxon>
        <taxon>Candidatus Kueneniibacteriota</taxon>
    </lineage>
</organism>
<dbReference type="PANTHER" id="PTHR43566:SF1">
    <property type="entry name" value="AAA+ ATPASE DOMAIN-CONTAINING PROTEIN"/>
    <property type="match status" value="1"/>
</dbReference>
<dbReference type="AlphaFoldDB" id="A0A1F6FMM9"/>
<accession>A0A1F6FMM9</accession>
<dbReference type="Gene3D" id="3.40.50.300">
    <property type="entry name" value="P-loop containing nucleotide triphosphate hydrolases"/>
    <property type="match status" value="1"/>
</dbReference>
<dbReference type="SUPFAM" id="SSF52540">
    <property type="entry name" value="P-loop containing nucleoside triphosphate hydrolases"/>
    <property type="match status" value="1"/>
</dbReference>
<name>A0A1F6FMM9_9BACT</name>
<sequence>MYVKRKIEDDILRYLERPEVLAVVGPRQCGKTTTLKQIFKKLEKAIFLSFDDQDVLALFEHNIKQFAATYLTGHKYVFIDEFQYAKQGGKLLKYLHDNYQTKIIISGSSAVDLTVRAVKFLVGRIFILAMQPFDFYEFLTFKDKIYAEVYQKNQFNFSQYNLKSNLVAEQEKVLRNYWQEYVIWGGYPAVVLADSQKDKEMILKNIYNTYFLREVKTVLHLADDYKLAKLLKALAVQIGQMMEYNELNQIIEASAATTKRYLNFLAKTYVADFLRPFYKNKRKEIVKNQKVYFYDTGFRNIAINDFRFFDERPDAGQLLENGVWMELIKRQYQVQYWRDKNKNEIDFIIGPGQGRSFAIEVKNNLSKCSKFPKAFVNDYPETVCLCAYLNSKDKDKKSDVINAIFAALF</sequence>
<dbReference type="InterPro" id="IPR027417">
    <property type="entry name" value="P-loop_NTPase"/>
</dbReference>